<dbReference type="Proteomes" id="UP000630718">
    <property type="component" value="Unassembled WGS sequence"/>
</dbReference>
<comment type="caution">
    <text evidence="1">The sequence shown here is derived from an EMBL/GenBank/DDBJ whole genome shotgun (WGS) entry which is preliminary data.</text>
</comment>
<accession>A0A919AF10</accession>
<sequence length="44" mass="4346">MAAAGVVGDPACAVAAYGRPDPALVPPVDRIGTGEQGGYLCLVF</sequence>
<gene>
    <name evidence="1" type="ORF">GCM10018772_28260</name>
</gene>
<proteinExistence type="predicted"/>
<keyword evidence="2" id="KW-1185">Reference proteome</keyword>
<protein>
    <submittedName>
        <fullName evidence="1">Uncharacterized protein</fullName>
    </submittedName>
</protein>
<name>A0A919AF10_9ACTN</name>
<reference evidence="1" key="1">
    <citation type="journal article" date="2014" name="Int. J. Syst. Evol. Microbiol.">
        <title>Complete genome sequence of Corynebacterium casei LMG S-19264T (=DSM 44701T), isolated from a smear-ripened cheese.</title>
        <authorList>
            <consortium name="US DOE Joint Genome Institute (JGI-PGF)"/>
            <person name="Walter F."/>
            <person name="Albersmeier A."/>
            <person name="Kalinowski J."/>
            <person name="Ruckert C."/>
        </authorList>
    </citation>
    <scope>NUCLEOTIDE SEQUENCE</scope>
    <source>
        <strain evidence="1">JCM 4477</strain>
    </source>
</reference>
<dbReference type="EMBL" id="BNBI01000005">
    <property type="protein sequence ID" value="GHF01705.1"/>
    <property type="molecule type" value="Genomic_DNA"/>
</dbReference>
<dbReference type="AlphaFoldDB" id="A0A919AF10"/>
<organism evidence="1 2">
    <name type="scientific">Streptomyces fumanus</name>
    <dbReference type="NCBI Taxonomy" id="67302"/>
    <lineage>
        <taxon>Bacteria</taxon>
        <taxon>Bacillati</taxon>
        <taxon>Actinomycetota</taxon>
        <taxon>Actinomycetes</taxon>
        <taxon>Kitasatosporales</taxon>
        <taxon>Streptomycetaceae</taxon>
        <taxon>Streptomyces</taxon>
    </lineage>
</organism>
<evidence type="ECO:0000313" key="2">
    <source>
        <dbReference type="Proteomes" id="UP000630718"/>
    </source>
</evidence>
<evidence type="ECO:0000313" key="1">
    <source>
        <dbReference type="EMBL" id="GHF01705.1"/>
    </source>
</evidence>
<dbReference type="RefSeq" id="WP_268257640.1">
    <property type="nucleotide sequence ID" value="NZ_BNBI01000005.1"/>
</dbReference>
<reference evidence="1" key="2">
    <citation type="submission" date="2020-09" db="EMBL/GenBank/DDBJ databases">
        <authorList>
            <person name="Sun Q."/>
            <person name="Ohkuma M."/>
        </authorList>
    </citation>
    <scope>NUCLEOTIDE SEQUENCE</scope>
    <source>
        <strain evidence="1">JCM 4477</strain>
    </source>
</reference>